<evidence type="ECO:0000256" key="1">
    <source>
        <dbReference type="SAM" id="MobiDB-lite"/>
    </source>
</evidence>
<feature type="region of interest" description="Disordered" evidence="1">
    <location>
        <begin position="271"/>
        <end position="383"/>
    </location>
</feature>
<dbReference type="KEGG" id="cmo:103492991"/>
<organism evidence="2 3">
    <name type="scientific">Cucumis melo</name>
    <name type="common">Muskmelon</name>
    <dbReference type="NCBI Taxonomy" id="3656"/>
    <lineage>
        <taxon>Eukaryota</taxon>
        <taxon>Viridiplantae</taxon>
        <taxon>Streptophyta</taxon>
        <taxon>Embryophyta</taxon>
        <taxon>Tracheophyta</taxon>
        <taxon>Spermatophyta</taxon>
        <taxon>Magnoliopsida</taxon>
        <taxon>eudicotyledons</taxon>
        <taxon>Gunneridae</taxon>
        <taxon>Pentapetalae</taxon>
        <taxon>rosids</taxon>
        <taxon>fabids</taxon>
        <taxon>Cucurbitales</taxon>
        <taxon>Cucurbitaceae</taxon>
        <taxon>Benincaseae</taxon>
        <taxon>Cucumis</taxon>
    </lineage>
</organism>
<protein>
    <submittedName>
        <fullName evidence="3">Uncharacterized serine-rich protein C215.13</fullName>
    </submittedName>
</protein>
<keyword evidence="2" id="KW-1185">Reference proteome</keyword>
<feature type="region of interest" description="Disordered" evidence="1">
    <location>
        <begin position="430"/>
        <end position="466"/>
    </location>
</feature>
<sequence length="466" mass="50069">MASACVNNVGISSENFLDCSSSVPCHSYGWLGPRLSFSRDDSPPSNLVGPSSKTKPAAGESETRDPDPELVPVSEFEFRLQDPVSLMLPADELFFDGKLVPLQVSSVKPSVNGLKSTRCVSSPETTVQSRRRVEEECSTDPYLFSPKAPRCSSRWRELLGLKKLYQSSSNGNGNGSGSGNGNGNGSAKNENHKTTTTSSSSYFSEANSKALKYFLHRSSKSSLSSSLDSSLSLPLLKDSDSESVSLSSSRVSLSSSSSGHEHEDLHRLSLDCENKPNTNPISLHRNPNHNNPPRMRLVKPRPKSESNPRSSSTADHPHPSATRVGRSPIRRTPGESSSSSSRLGIRGVSVDSPRMNSSGKIVFHNLERSSSSPSSFNGGPKFKNRGMERSYSANVRVTPVLNVPVCSSLRGSSKSVSVFGFGPLLFTGNGGSSRNHQNSSSNSSSSSNRTTTRRITDTEGGGKIHW</sequence>
<dbReference type="RefSeq" id="XP_008451820.2">
    <property type="nucleotide sequence ID" value="XM_008453598.3"/>
</dbReference>
<dbReference type="GeneID" id="103492991"/>
<accession>A0A1S3BT64</accession>
<feature type="compositionally biased region" description="Polar residues" evidence="1">
    <location>
        <begin position="305"/>
        <end position="314"/>
    </location>
</feature>
<dbReference type="Proteomes" id="UP001652600">
    <property type="component" value="Chromosome 7"/>
</dbReference>
<feature type="region of interest" description="Disordered" evidence="1">
    <location>
        <begin position="40"/>
        <end position="68"/>
    </location>
</feature>
<feature type="region of interest" description="Disordered" evidence="1">
    <location>
        <begin position="166"/>
        <end position="202"/>
    </location>
</feature>
<feature type="region of interest" description="Disordered" evidence="1">
    <location>
        <begin position="222"/>
        <end position="244"/>
    </location>
</feature>
<dbReference type="eggNOG" id="ENOG502QVB9">
    <property type="taxonomic scope" value="Eukaryota"/>
</dbReference>
<proteinExistence type="predicted"/>
<gene>
    <name evidence="3" type="primary">LOC103492991</name>
</gene>
<dbReference type="PANTHER" id="PTHR31722:SF0">
    <property type="entry name" value="OS06G0675200 PROTEIN"/>
    <property type="match status" value="1"/>
</dbReference>
<feature type="compositionally biased region" description="Low complexity" evidence="1">
    <location>
        <begin position="284"/>
        <end position="294"/>
    </location>
</feature>
<feature type="compositionally biased region" description="Gly residues" evidence="1">
    <location>
        <begin position="172"/>
        <end position="184"/>
    </location>
</feature>
<feature type="compositionally biased region" description="Basic and acidic residues" evidence="1">
    <location>
        <begin position="454"/>
        <end position="466"/>
    </location>
</feature>
<feature type="compositionally biased region" description="Low complexity" evidence="1">
    <location>
        <begin position="432"/>
        <end position="450"/>
    </location>
</feature>
<evidence type="ECO:0000313" key="2">
    <source>
        <dbReference type="Proteomes" id="UP001652600"/>
    </source>
</evidence>
<dbReference type="AlphaFoldDB" id="A0A1S3BT64"/>
<feature type="compositionally biased region" description="Polar residues" evidence="1">
    <location>
        <begin position="43"/>
        <end position="54"/>
    </location>
</feature>
<evidence type="ECO:0000313" key="3">
    <source>
        <dbReference type="RefSeq" id="XP_008451820.2"/>
    </source>
</evidence>
<dbReference type="Gramene" id="MELO3C016176.2.1">
    <property type="protein sequence ID" value="MELO3C016176.2.1"/>
    <property type="gene ID" value="MELO3C016176.2"/>
</dbReference>
<dbReference type="PANTHER" id="PTHR31722">
    <property type="entry name" value="OS06G0675200 PROTEIN"/>
    <property type="match status" value="1"/>
</dbReference>
<dbReference type="InParanoid" id="A0A1S3BT64"/>
<name>A0A1S3BT64_CUCME</name>
<reference evidence="3" key="1">
    <citation type="submission" date="2025-08" db="UniProtKB">
        <authorList>
            <consortium name="RefSeq"/>
        </authorList>
    </citation>
    <scope>IDENTIFICATION</scope>
    <source>
        <tissue evidence="3">Stem</tissue>
    </source>
</reference>